<evidence type="ECO:0000313" key="3">
    <source>
        <dbReference type="Proteomes" id="UP000070133"/>
    </source>
</evidence>
<feature type="region of interest" description="Disordered" evidence="1">
    <location>
        <begin position="1"/>
        <end position="39"/>
    </location>
</feature>
<sequence>MAVITPEGTPSPAQRADDTSANTAQQSVESEAQPKPDRLTITFRDFHGYELVFKLKSTTKMGKVMVSGIP</sequence>
<dbReference type="Proteomes" id="UP000070133">
    <property type="component" value="Unassembled WGS sequence"/>
</dbReference>
<protein>
    <recommendedName>
        <fullName evidence="4">Rad60/SUMO-like domain-containing protein</fullName>
    </recommendedName>
</protein>
<feature type="compositionally biased region" description="Polar residues" evidence="1">
    <location>
        <begin position="19"/>
        <end position="30"/>
    </location>
</feature>
<gene>
    <name evidence="2" type="ORF">AC578_1708</name>
</gene>
<dbReference type="AlphaFoldDB" id="A0A139GV10"/>
<evidence type="ECO:0000256" key="1">
    <source>
        <dbReference type="SAM" id="MobiDB-lite"/>
    </source>
</evidence>
<name>A0A139GV10_9PEZI</name>
<organism evidence="2 3">
    <name type="scientific">Pseudocercospora eumusae</name>
    <dbReference type="NCBI Taxonomy" id="321146"/>
    <lineage>
        <taxon>Eukaryota</taxon>
        <taxon>Fungi</taxon>
        <taxon>Dikarya</taxon>
        <taxon>Ascomycota</taxon>
        <taxon>Pezizomycotina</taxon>
        <taxon>Dothideomycetes</taxon>
        <taxon>Dothideomycetidae</taxon>
        <taxon>Mycosphaerellales</taxon>
        <taxon>Mycosphaerellaceae</taxon>
        <taxon>Pseudocercospora</taxon>
    </lineage>
</organism>
<accession>A0A139GV10</accession>
<comment type="caution">
    <text evidence="2">The sequence shown here is derived from an EMBL/GenBank/DDBJ whole genome shotgun (WGS) entry which is preliminary data.</text>
</comment>
<evidence type="ECO:0000313" key="2">
    <source>
        <dbReference type="EMBL" id="KXS94037.1"/>
    </source>
</evidence>
<reference evidence="2 3" key="1">
    <citation type="submission" date="2015-07" db="EMBL/GenBank/DDBJ databases">
        <title>Comparative genomics of the Sigatoka disease complex on banana suggests a link between parallel evolutionary changes in Pseudocercospora fijiensis and Pseudocercospora eumusae and increased virulence on the banana host.</title>
        <authorList>
            <person name="Chang T.-C."/>
            <person name="Salvucci A."/>
            <person name="Crous P.W."/>
            <person name="Stergiopoulos I."/>
        </authorList>
    </citation>
    <scope>NUCLEOTIDE SEQUENCE [LARGE SCALE GENOMIC DNA]</scope>
    <source>
        <strain evidence="2 3">CBS 114824</strain>
    </source>
</reference>
<evidence type="ECO:0008006" key="4">
    <source>
        <dbReference type="Google" id="ProtNLM"/>
    </source>
</evidence>
<proteinExistence type="predicted"/>
<keyword evidence="3" id="KW-1185">Reference proteome</keyword>
<dbReference type="EMBL" id="LFZN01000338">
    <property type="protein sequence ID" value="KXS94037.1"/>
    <property type="molecule type" value="Genomic_DNA"/>
</dbReference>
<dbReference type="Gene3D" id="3.10.20.90">
    <property type="entry name" value="Phosphatidylinositol 3-kinase Catalytic Subunit, Chain A, domain 1"/>
    <property type="match status" value="1"/>
</dbReference>